<evidence type="ECO:0000313" key="2">
    <source>
        <dbReference type="EMBL" id="MQO55697.1"/>
    </source>
</evidence>
<evidence type="ECO:0000259" key="1">
    <source>
        <dbReference type="Pfam" id="PF04230"/>
    </source>
</evidence>
<evidence type="ECO:0000313" key="3">
    <source>
        <dbReference type="Proteomes" id="UP000358159"/>
    </source>
</evidence>
<organism evidence="2 3">
    <name type="scientific">Segatella copri</name>
    <dbReference type="NCBI Taxonomy" id="165179"/>
    <lineage>
        <taxon>Bacteria</taxon>
        <taxon>Pseudomonadati</taxon>
        <taxon>Bacteroidota</taxon>
        <taxon>Bacteroidia</taxon>
        <taxon>Bacteroidales</taxon>
        <taxon>Prevotellaceae</taxon>
        <taxon>Segatella</taxon>
    </lineage>
</organism>
<comment type="caution">
    <text evidence="2">The sequence shown here is derived from an EMBL/GenBank/DDBJ whole genome shotgun (WGS) entry which is preliminary data.</text>
</comment>
<dbReference type="InterPro" id="IPR007345">
    <property type="entry name" value="Polysacch_pyruvyl_Trfase"/>
</dbReference>
<dbReference type="EMBL" id="VZAZ01000039">
    <property type="protein sequence ID" value="MQO55697.1"/>
    <property type="molecule type" value="Genomic_DNA"/>
</dbReference>
<keyword evidence="2" id="KW-0808">Transferase</keyword>
<accession>A0A5P0V4C8</accession>
<dbReference type="GO" id="GO:0016740">
    <property type="term" value="F:transferase activity"/>
    <property type="evidence" value="ECO:0007669"/>
    <property type="project" value="UniProtKB-KW"/>
</dbReference>
<protein>
    <submittedName>
        <fullName evidence="2">Polysaccharide pyruvyl transferase family protein</fullName>
    </submittedName>
</protein>
<dbReference type="Pfam" id="PF04230">
    <property type="entry name" value="PS_pyruv_trans"/>
    <property type="match status" value="1"/>
</dbReference>
<proteinExistence type="predicted"/>
<reference evidence="2 3" key="1">
    <citation type="submission" date="2019-09" db="EMBL/GenBank/DDBJ databases">
        <title>Distinct polysaccharide growth profiles of human intestinal Prevotella copri isolates.</title>
        <authorList>
            <person name="Fehlner-Peach H."/>
            <person name="Magnabosco C."/>
            <person name="Raghavan V."/>
            <person name="Scher J.U."/>
            <person name="Tett A."/>
            <person name="Cox L.M."/>
            <person name="Gottsegen C."/>
            <person name="Watters A."/>
            <person name="Wiltshire- Gordon J.D."/>
            <person name="Segata N."/>
            <person name="Bonneau R."/>
            <person name="Littman D.R."/>
        </authorList>
    </citation>
    <scope>NUCLEOTIDE SEQUENCE [LARGE SCALE GENOMIC DNA]</scope>
    <source>
        <strain evidence="2 3">BVe41219</strain>
    </source>
</reference>
<sequence length="359" mass="41419">MKIGILTFHRAHNYGAVLQCYALQQRLKMAGYDVSVIDYRQPAIERAYKCFDVLYLLKNVFHLKKVYTYLKEFGNRKQTSVVFEDFSSLFTKTEACSASSLPKNFDAYIIGSDQLWVPKWTGGELDKVYSGRFVRNETSKLYSYAISINETSINSVSAQHWLEIANNFSVLSFREESMAQQMSTIIHREIRTDIDPTLLLNSEQWSKITNDSWKNEKYLLVYHLPGRFNGMNNEEFMAKVDKIANRMQCKVISLYPMKYSLSDFVSLFKYASGVITSSFHATVFSLIFEKPLMSIVLDDGFDNRYVSLLEKVHASNALVGKDMNDGVFPSLQYDDIRKHVISYAKPSIEYLNSFKNIKL</sequence>
<gene>
    <name evidence="2" type="ORF">F7D42_08250</name>
</gene>
<dbReference type="RefSeq" id="WP_153072923.1">
    <property type="nucleotide sequence ID" value="NZ_VZAE01000047.1"/>
</dbReference>
<dbReference type="Proteomes" id="UP000358159">
    <property type="component" value="Unassembled WGS sequence"/>
</dbReference>
<feature type="domain" description="Polysaccharide pyruvyl transferase" evidence="1">
    <location>
        <begin position="13"/>
        <end position="295"/>
    </location>
</feature>
<dbReference type="AlphaFoldDB" id="A0A5P0V4C8"/>
<name>A0A5P0V4C8_9BACT</name>